<keyword evidence="5" id="KW-0460">Magnesium</keyword>
<evidence type="ECO:0000256" key="2">
    <source>
        <dbReference type="ARBA" id="ARBA00022741"/>
    </source>
</evidence>
<dbReference type="InterPro" id="IPR002698">
    <property type="entry name" value="FTHF_cligase"/>
</dbReference>
<evidence type="ECO:0000256" key="4">
    <source>
        <dbReference type="PIRSR" id="PIRSR006806-1"/>
    </source>
</evidence>
<evidence type="ECO:0000256" key="3">
    <source>
        <dbReference type="ARBA" id="ARBA00022840"/>
    </source>
</evidence>
<keyword evidence="2 4" id="KW-0547">Nucleotide-binding</keyword>
<proteinExistence type="inferred from homology"/>
<dbReference type="GO" id="GO:0046872">
    <property type="term" value="F:metal ion binding"/>
    <property type="evidence" value="ECO:0007669"/>
    <property type="project" value="UniProtKB-KW"/>
</dbReference>
<evidence type="ECO:0000256" key="1">
    <source>
        <dbReference type="ARBA" id="ARBA00010638"/>
    </source>
</evidence>
<feature type="binding site" evidence="4">
    <location>
        <position position="50"/>
    </location>
    <ligand>
        <name>substrate</name>
    </ligand>
</feature>
<dbReference type="InterPro" id="IPR024185">
    <property type="entry name" value="FTHF_cligase-like_sf"/>
</dbReference>
<name>M7NUN6_9BACT</name>
<keyword evidence="7" id="KW-1185">Reference proteome</keyword>
<dbReference type="NCBIfam" id="TIGR02727">
    <property type="entry name" value="MTHFS_bact"/>
    <property type="match status" value="1"/>
</dbReference>
<dbReference type="AlphaFoldDB" id="M7NUN6"/>
<keyword evidence="3 4" id="KW-0067">ATP-binding</keyword>
<dbReference type="PATRIC" id="fig|1279009.4.peg.2737"/>
<evidence type="ECO:0000313" key="7">
    <source>
        <dbReference type="Proteomes" id="UP000011910"/>
    </source>
</evidence>
<feature type="binding site" evidence="4">
    <location>
        <begin position="4"/>
        <end position="8"/>
    </location>
    <ligand>
        <name>ATP</name>
        <dbReference type="ChEBI" id="CHEBI:30616"/>
    </ligand>
</feature>
<dbReference type="PANTHER" id="PTHR23407:SF1">
    <property type="entry name" value="5-FORMYLTETRAHYDROFOLATE CYCLO-LIGASE"/>
    <property type="match status" value="1"/>
</dbReference>
<gene>
    <name evidence="6" type="ORF">ADICEAN_02699</name>
</gene>
<dbReference type="STRING" id="1279009.ADICEAN_02699"/>
<dbReference type="PANTHER" id="PTHR23407">
    <property type="entry name" value="ATPASE INHIBITOR/5-FORMYLTETRAHYDROFOLATE CYCLO-LIGASE"/>
    <property type="match status" value="1"/>
</dbReference>
<dbReference type="EC" id="6.3.3.2" evidence="5"/>
<evidence type="ECO:0000313" key="6">
    <source>
        <dbReference type="EMBL" id="EMR02184.1"/>
    </source>
</evidence>
<dbReference type="Pfam" id="PF01812">
    <property type="entry name" value="5-FTHF_cyc-lig"/>
    <property type="match status" value="1"/>
</dbReference>
<dbReference type="EMBL" id="AODQ01000070">
    <property type="protein sequence ID" value="EMR02184.1"/>
    <property type="molecule type" value="Genomic_DNA"/>
</dbReference>
<comment type="catalytic activity">
    <reaction evidence="5">
        <text>(6S)-5-formyl-5,6,7,8-tetrahydrofolate + ATP = (6R)-5,10-methenyltetrahydrofolate + ADP + phosphate</text>
        <dbReference type="Rhea" id="RHEA:10488"/>
        <dbReference type="ChEBI" id="CHEBI:30616"/>
        <dbReference type="ChEBI" id="CHEBI:43474"/>
        <dbReference type="ChEBI" id="CHEBI:57455"/>
        <dbReference type="ChEBI" id="CHEBI:57457"/>
        <dbReference type="ChEBI" id="CHEBI:456216"/>
        <dbReference type="EC" id="6.3.3.2"/>
    </reaction>
</comment>
<dbReference type="PIRSF" id="PIRSF006806">
    <property type="entry name" value="FTHF_cligase"/>
    <property type="match status" value="1"/>
</dbReference>
<dbReference type="eggNOG" id="COG0212">
    <property type="taxonomic scope" value="Bacteria"/>
</dbReference>
<dbReference type="GO" id="GO:0005524">
    <property type="term" value="F:ATP binding"/>
    <property type="evidence" value="ECO:0007669"/>
    <property type="project" value="UniProtKB-KW"/>
</dbReference>
<evidence type="ECO:0000256" key="5">
    <source>
        <dbReference type="RuleBase" id="RU361279"/>
    </source>
</evidence>
<feature type="binding site" evidence="4">
    <location>
        <position position="57"/>
    </location>
    <ligand>
        <name>substrate</name>
    </ligand>
</feature>
<sequence>MKTKGELRQHYRLLRQQLSSAELETRSQAVAQRFFDSLPLDQISILHTYLPIARHRELSPWPIISKIQQEYPRIRLVLSRTQWEQRQMEHVFWEEGVEVKENEWGIPEPVGGVVCSAEQIDAVLVPLLAFDRQGHRLGYGAGFYDRFLASCSARVLSIGLSLFPPLDDPLPGIFPTDVPLTHCITPEMSFVFGNAD</sequence>
<accession>M7NUN6</accession>
<reference evidence="6 7" key="1">
    <citation type="journal article" date="2013" name="Genome Announc.">
        <title>Draft Genome Sequence of Cesiribacter andamanensis Strain AMV16T, Isolated from a Soil Sample from a Mud Volcano in the Andaman Islands, India.</title>
        <authorList>
            <person name="Shivaji S."/>
            <person name="Ara S."/>
            <person name="Begum Z."/>
            <person name="Srinivas T.N."/>
            <person name="Singh A."/>
            <person name="Kumar Pinnaka A."/>
        </authorList>
    </citation>
    <scope>NUCLEOTIDE SEQUENCE [LARGE SCALE GENOMIC DNA]</scope>
    <source>
        <strain evidence="6 7">AMV16</strain>
    </source>
</reference>
<dbReference type="RefSeq" id="WP_009196088.1">
    <property type="nucleotide sequence ID" value="NZ_AODQ01000070.1"/>
</dbReference>
<dbReference type="OrthoDB" id="9801938at2"/>
<dbReference type="Proteomes" id="UP000011910">
    <property type="component" value="Unassembled WGS sequence"/>
</dbReference>
<keyword evidence="5" id="KW-0479">Metal-binding</keyword>
<protein>
    <recommendedName>
        <fullName evidence="5">5-formyltetrahydrofolate cyclo-ligase</fullName>
        <ecNumber evidence="5">6.3.3.2</ecNumber>
    </recommendedName>
</protein>
<comment type="caution">
    <text evidence="6">The sequence shown here is derived from an EMBL/GenBank/DDBJ whole genome shotgun (WGS) entry which is preliminary data.</text>
</comment>
<comment type="similarity">
    <text evidence="1 5">Belongs to the 5-formyltetrahydrofolate cyclo-ligase family.</text>
</comment>
<dbReference type="Gene3D" id="3.40.50.10420">
    <property type="entry name" value="NagB/RpiA/CoA transferase-like"/>
    <property type="match status" value="1"/>
</dbReference>
<organism evidence="6 7">
    <name type="scientific">Cesiribacter andamanensis AMV16</name>
    <dbReference type="NCBI Taxonomy" id="1279009"/>
    <lineage>
        <taxon>Bacteria</taxon>
        <taxon>Pseudomonadati</taxon>
        <taxon>Bacteroidota</taxon>
        <taxon>Cytophagia</taxon>
        <taxon>Cytophagales</taxon>
        <taxon>Cesiribacteraceae</taxon>
        <taxon>Cesiribacter</taxon>
    </lineage>
</organism>
<dbReference type="GO" id="GO:0009396">
    <property type="term" value="P:folic acid-containing compound biosynthetic process"/>
    <property type="evidence" value="ECO:0007669"/>
    <property type="project" value="TreeGrafter"/>
</dbReference>
<dbReference type="GO" id="GO:0035999">
    <property type="term" value="P:tetrahydrofolate interconversion"/>
    <property type="evidence" value="ECO:0007669"/>
    <property type="project" value="TreeGrafter"/>
</dbReference>
<dbReference type="GO" id="GO:0030272">
    <property type="term" value="F:5-formyltetrahydrofolate cyclo-ligase activity"/>
    <property type="evidence" value="ECO:0007669"/>
    <property type="project" value="UniProtKB-EC"/>
</dbReference>
<dbReference type="SUPFAM" id="SSF100950">
    <property type="entry name" value="NagB/RpiA/CoA transferase-like"/>
    <property type="match status" value="1"/>
</dbReference>
<feature type="binding site" evidence="4">
    <location>
        <begin position="136"/>
        <end position="144"/>
    </location>
    <ligand>
        <name>ATP</name>
        <dbReference type="ChEBI" id="CHEBI:30616"/>
    </ligand>
</feature>
<dbReference type="InterPro" id="IPR037171">
    <property type="entry name" value="NagB/RpiA_transferase-like"/>
</dbReference>
<comment type="cofactor">
    <cofactor evidence="5">
        <name>Mg(2+)</name>
        <dbReference type="ChEBI" id="CHEBI:18420"/>
    </cofactor>
</comment>